<gene>
    <name evidence="2" type="ORF">FALBO_1524</name>
</gene>
<dbReference type="Proteomes" id="UP000554235">
    <property type="component" value="Unassembled WGS sequence"/>
</dbReference>
<dbReference type="PANTHER" id="PTHR21310:SF55">
    <property type="entry name" value="AMINOGLYCOSIDE PHOSPHOTRANSFERASE DOMAIN-CONTAINING PROTEIN"/>
    <property type="match status" value="1"/>
</dbReference>
<accession>A0A8H4PLY1</accession>
<evidence type="ECO:0000313" key="3">
    <source>
        <dbReference type="Proteomes" id="UP000554235"/>
    </source>
</evidence>
<dbReference type="GO" id="GO:0016301">
    <property type="term" value="F:kinase activity"/>
    <property type="evidence" value="ECO:0007669"/>
    <property type="project" value="UniProtKB-KW"/>
</dbReference>
<keyword evidence="3" id="KW-1185">Reference proteome</keyword>
<keyword evidence="2" id="KW-0808">Transferase</keyword>
<protein>
    <submittedName>
        <fullName evidence="2">Kinase-like domain</fullName>
    </submittedName>
</protein>
<keyword evidence="2" id="KW-0418">Kinase</keyword>
<dbReference type="AlphaFoldDB" id="A0A8H4PLY1"/>
<evidence type="ECO:0000259" key="1">
    <source>
        <dbReference type="Pfam" id="PF01636"/>
    </source>
</evidence>
<organism evidence="2 3">
    <name type="scientific">Fusarium albosuccineum</name>
    <dbReference type="NCBI Taxonomy" id="1237068"/>
    <lineage>
        <taxon>Eukaryota</taxon>
        <taxon>Fungi</taxon>
        <taxon>Dikarya</taxon>
        <taxon>Ascomycota</taxon>
        <taxon>Pezizomycotina</taxon>
        <taxon>Sordariomycetes</taxon>
        <taxon>Hypocreomycetidae</taxon>
        <taxon>Hypocreales</taxon>
        <taxon>Nectriaceae</taxon>
        <taxon>Fusarium</taxon>
        <taxon>Fusarium decemcellulare species complex</taxon>
    </lineage>
</organism>
<dbReference type="InterPro" id="IPR002575">
    <property type="entry name" value="Aminoglycoside_PTrfase"/>
</dbReference>
<dbReference type="InterPro" id="IPR051678">
    <property type="entry name" value="AGP_Transferase"/>
</dbReference>
<dbReference type="EMBL" id="JAADYS010000190">
    <property type="protein sequence ID" value="KAF4471558.1"/>
    <property type="molecule type" value="Genomic_DNA"/>
</dbReference>
<comment type="caution">
    <text evidence="2">The sequence shown here is derived from an EMBL/GenBank/DDBJ whole genome shotgun (WGS) entry which is preliminary data.</text>
</comment>
<feature type="domain" description="Aminoglycoside phosphotransferase" evidence="1">
    <location>
        <begin position="181"/>
        <end position="228"/>
    </location>
</feature>
<dbReference type="SUPFAM" id="SSF56112">
    <property type="entry name" value="Protein kinase-like (PK-like)"/>
    <property type="match status" value="1"/>
</dbReference>
<reference evidence="2 3" key="1">
    <citation type="submission" date="2020-01" db="EMBL/GenBank/DDBJ databases">
        <title>Identification and distribution of gene clusters putatively required for synthesis of sphingolipid metabolism inhibitors in phylogenetically diverse species of the filamentous fungus Fusarium.</title>
        <authorList>
            <person name="Kim H.-S."/>
            <person name="Busman M."/>
            <person name="Brown D.W."/>
            <person name="Divon H."/>
            <person name="Uhlig S."/>
            <person name="Proctor R.H."/>
        </authorList>
    </citation>
    <scope>NUCLEOTIDE SEQUENCE [LARGE SCALE GENOMIC DNA]</scope>
    <source>
        <strain evidence="2 3">NRRL 20459</strain>
    </source>
</reference>
<sequence length="292" mass="33759">MEARTNITPNTVLRSYETNDMTYEFTATTFKKTSRLPFNDPFPDGTPFIWFRPWNHERITNEAKALKLISQQTTIPVPKLLEYGQHPDGRRYLVTELIDGVSLDNFRHRACSRPKGHNHTDGTPCKVCANQAHQNALEFIKVTVLPQLAKLTSQSRGIDGFVMPPSWLSPVQPPWKGKKYWETLPLKEPEYIFQHGDIAAHNLMMDPQTLQPKVLFDWEYAGYFPPGMERWPGTLDLETYQKRCSHLAPAIARFLPTEYLECYEKWSDKAELDRLIKSGELPEPGELKQARR</sequence>
<dbReference type="Pfam" id="PF01636">
    <property type="entry name" value="APH"/>
    <property type="match status" value="1"/>
</dbReference>
<dbReference type="PANTHER" id="PTHR21310">
    <property type="entry name" value="AMINOGLYCOSIDE PHOSPHOTRANSFERASE-RELATED-RELATED"/>
    <property type="match status" value="1"/>
</dbReference>
<dbReference type="OrthoDB" id="8300194at2759"/>
<evidence type="ECO:0000313" key="2">
    <source>
        <dbReference type="EMBL" id="KAF4471558.1"/>
    </source>
</evidence>
<dbReference type="InterPro" id="IPR011009">
    <property type="entry name" value="Kinase-like_dom_sf"/>
</dbReference>
<proteinExistence type="predicted"/>
<name>A0A8H4PLY1_9HYPO</name>